<proteinExistence type="predicted"/>
<feature type="transmembrane region" description="Helical" evidence="1">
    <location>
        <begin position="132"/>
        <end position="150"/>
    </location>
</feature>
<dbReference type="RefSeq" id="WP_212691031.1">
    <property type="nucleotide sequence ID" value="NZ_CP058561.1"/>
</dbReference>
<accession>A0A8J8SDL0</accession>
<reference evidence="2 3" key="1">
    <citation type="submission" date="2020-07" db="EMBL/GenBank/DDBJ databases">
        <title>Vallitalea guaymasensis genome.</title>
        <authorList>
            <person name="Postec A."/>
        </authorList>
    </citation>
    <scope>NUCLEOTIDE SEQUENCE [LARGE SCALE GENOMIC DNA]</scope>
    <source>
        <strain evidence="2 3">Ra1766G1</strain>
    </source>
</reference>
<dbReference type="AlphaFoldDB" id="A0A8J8SDL0"/>
<keyword evidence="1" id="KW-0812">Transmembrane</keyword>
<evidence type="ECO:0000313" key="3">
    <source>
        <dbReference type="Proteomes" id="UP000677305"/>
    </source>
</evidence>
<keyword evidence="3" id="KW-1185">Reference proteome</keyword>
<organism evidence="2 3">
    <name type="scientific">Vallitalea guaymasensis</name>
    <dbReference type="NCBI Taxonomy" id="1185412"/>
    <lineage>
        <taxon>Bacteria</taxon>
        <taxon>Bacillati</taxon>
        <taxon>Bacillota</taxon>
        <taxon>Clostridia</taxon>
        <taxon>Lachnospirales</taxon>
        <taxon>Vallitaleaceae</taxon>
        <taxon>Vallitalea</taxon>
    </lineage>
</organism>
<sequence length="165" mass="19616">MKFKYLLKIVPVIIILGLLIWEVSLYNYSLKSIEDMAGSELYIKNVGDVSVNYIWKRNDKVIIVYTNELYHDQIGYAFFKEGIIPGRYKEYHNFTTDDDVINEVIQVENVLISIVITRDEILEKNFTIKRDWTRSNIFRIFVLFLLYSFITRSKKFASFKNICSR</sequence>
<evidence type="ECO:0000256" key="1">
    <source>
        <dbReference type="SAM" id="Phobius"/>
    </source>
</evidence>
<keyword evidence="1" id="KW-0472">Membrane</keyword>
<keyword evidence="1" id="KW-1133">Transmembrane helix</keyword>
<gene>
    <name evidence="2" type="ORF">HYG85_19170</name>
</gene>
<evidence type="ECO:0000313" key="2">
    <source>
        <dbReference type="EMBL" id="QUH30922.1"/>
    </source>
</evidence>
<protein>
    <submittedName>
        <fullName evidence="2">Uncharacterized protein</fullName>
    </submittedName>
</protein>
<feature type="transmembrane region" description="Helical" evidence="1">
    <location>
        <begin position="5"/>
        <end position="26"/>
    </location>
</feature>
<dbReference type="KEGG" id="vgu:HYG85_19170"/>
<dbReference type="Proteomes" id="UP000677305">
    <property type="component" value="Chromosome"/>
</dbReference>
<dbReference type="EMBL" id="CP058561">
    <property type="protein sequence ID" value="QUH30922.1"/>
    <property type="molecule type" value="Genomic_DNA"/>
</dbReference>
<name>A0A8J8SDL0_9FIRM</name>